<sequence length="108" mass="12807">MGYESVIKNGERKIVIHKIGEHLSNAFHWKLEGRKNEEISERLRALKVIIYKQKLSMIFSNPYYCDVPLHKNIKTIYDERAKNITDEKNDLEVNLKEIQKHLDKLGEK</sequence>
<reference evidence="2 3" key="1">
    <citation type="submission" date="2016-08" db="EMBL/GenBank/DDBJ databases">
        <authorList>
            <person name="Seilhamer J.J."/>
        </authorList>
    </citation>
    <scope>NUCLEOTIDE SEQUENCE [LARGE SCALE GENOMIC DNA]</scope>
    <source>
        <strain evidence="2 3">A37T2</strain>
    </source>
</reference>
<dbReference type="OrthoDB" id="9815006at2"/>
<dbReference type="AlphaFoldDB" id="A0A1C4FA47"/>
<dbReference type="EMBL" id="FMAR01000013">
    <property type="protein sequence ID" value="SCC52879.1"/>
    <property type="molecule type" value="Genomic_DNA"/>
</dbReference>
<keyword evidence="1" id="KW-0175">Coiled coil</keyword>
<evidence type="ECO:0000313" key="2">
    <source>
        <dbReference type="EMBL" id="SCC52879.1"/>
    </source>
</evidence>
<gene>
    <name evidence="2" type="ORF">GA0116948_1137</name>
</gene>
<keyword evidence="3" id="KW-1185">Reference proteome</keyword>
<evidence type="ECO:0000313" key="3">
    <source>
        <dbReference type="Proteomes" id="UP000242818"/>
    </source>
</evidence>
<dbReference type="RefSeq" id="WP_089714047.1">
    <property type="nucleotide sequence ID" value="NZ_FMAR01000013.1"/>
</dbReference>
<protein>
    <submittedName>
        <fullName evidence="2">Uncharacterized protein</fullName>
    </submittedName>
</protein>
<name>A0A1C4FA47_9BACT</name>
<evidence type="ECO:0000256" key="1">
    <source>
        <dbReference type="SAM" id="Coils"/>
    </source>
</evidence>
<accession>A0A1C4FA47</accession>
<feature type="coiled-coil region" evidence="1">
    <location>
        <begin position="81"/>
        <end position="108"/>
    </location>
</feature>
<organism evidence="2 3">
    <name type="scientific">Chitinophaga costaii</name>
    <dbReference type="NCBI Taxonomy" id="1335309"/>
    <lineage>
        <taxon>Bacteria</taxon>
        <taxon>Pseudomonadati</taxon>
        <taxon>Bacteroidota</taxon>
        <taxon>Chitinophagia</taxon>
        <taxon>Chitinophagales</taxon>
        <taxon>Chitinophagaceae</taxon>
        <taxon>Chitinophaga</taxon>
    </lineage>
</organism>
<dbReference type="Proteomes" id="UP000242818">
    <property type="component" value="Unassembled WGS sequence"/>
</dbReference>
<proteinExistence type="predicted"/>